<evidence type="ECO:0000256" key="5">
    <source>
        <dbReference type="ARBA" id="ARBA00022777"/>
    </source>
</evidence>
<name>A0A398DQ36_9BACT</name>
<dbReference type="InterPro" id="IPR035965">
    <property type="entry name" value="PAS-like_dom_sf"/>
</dbReference>
<keyword evidence="5" id="KW-0418">Kinase</keyword>
<dbReference type="Gene3D" id="3.30.450.40">
    <property type="match status" value="1"/>
</dbReference>
<dbReference type="SMART" id="SM00091">
    <property type="entry name" value="PAS"/>
    <property type="match status" value="3"/>
</dbReference>
<dbReference type="AlphaFoldDB" id="A0A398DQ36"/>
<dbReference type="InterPro" id="IPR052162">
    <property type="entry name" value="Sensor_kinase/Photoreceptor"/>
</dbReference>
<organism evidence="9 10">
    <name type="scientific">Candidatus Cryosericum septentrionale</name>
    <dbReference type="NCBI Taxonomy" id="2290913"/>
    <lineage>
        <taxon>Bacteria</taxon>
        <taxon>Pseudomonadati</taxon>
        <taxon>Caldisericota/Cryosericota group</taxon>
        <taxon>Candidatus Cryosericota</taxon>
        <taxon>Candidatus Cryosericia</taxon>
        <taxon>Candidatus Cryosericales</taxon>
        <taxon>Candidatus Cryosericaceae</taxon>
        <taxon>Candidatus Cryosericum</taxon>
    </lineage>
</organism>
<evidence type="ECO:0000256" key="6">
    <source>
        <dbReference type="SAM" id="MobiDB-lite"/>
    </source>
</evidence>
<dbReference type="InterPro" id="IPR000014">
    <property type="entry name" value="PAS"/>
</dbReference>
<dbReference type="PANTHER" id="PTHR43304">
    <property type="entry name" value="PHYTOCHROME-LIKE PROTEIN CPH1"/>
    <property type="match status" value="1"/>
</dbReference>
<feature type="region of interest" description="Disordered" evidence="6">
    <location>
        <begin position="72"/>
        <end position="93"/>
    </location>
</feature>
<keyword evidence="4" id="KW-0808">Transferase</keyword>
<dbReference type="EMBL" id="QXIY01000032">
    <property type="protein sequence ID" value="RIE16343.1"/>
    <property type="molecule type" value="Genomic_DNA"/>
</dbReference>
<dbReference type="InterPro" id="IPR000700">
    <property type="entry name" value="PAS-assoc_C"/>
</dbReference>
<dbReference type="Pfam" id="PF13426">
    <property type="entry name" value="PAS_9"/>
    <property type="match status" value="1"/>
</dbReference>
<dbReference type="InterPro" id="IPR013655">
    <property type="entry name" value="PAS_fold_3"/>
</dbReference>
<dbReference type="Gene3D" id="3.30.450.20">
    <property type="entry name" value="PAS domain"/>
    <property type="match status" value="3"/>
</dbReference>
<evidence type="ECO:0000313" key="9">
    <source>
        <dbReference type="EMBL" id="RIE16343.1"/>
    </source>
</evidence>
<evidence type="ECO:0000256" key="2">
    <source>
        <dbReference type="ARBA" id="ARBA00012438"/>
    </source>
</evidence>
<dbReference type="CDD" id="cd00130">
    <property type="entry name" value="PAS"/>
    <property type="match status" value="3"/>
</dbReference>
<dbReference type="PROSITE" id="PS50112">
    <property type="entry name" value="PAS"/>
    <property type="match status" value="1"/>
</dbReference>
<dbReference type="InterPro" id="IPR029016">
    <property type="entry name" value="GAF-like_dom_sf"/>
</dbReference>
<evidence type="ECO:0000313" key="10">
    <source>
        <dbReference type="Proteomes" id="UP000266113"/>
    </source>
</evidence>
<comment type="caution">
    <text evidence="9">The sequence shown here is derived from an EMBL/GenBank/DDBJ whole genome shotgun (WGS) entry which is preliminary data.</text>
</comment>
<dbReference type="PROSITE" id="PS50113">
    <property type="entry name" value="PAC"/>
    <property type="match status" value="1"/>
</dbReference>
<evidence type="ECO:0000256" key="4">
    <source>
        <dbReference type="ARBA" id="ARBA00022679"/>
    </source>
</evidence>
<dbReference type="Proteomes" id="UP000266113">
    <property type="component" value="Unassembled WGS sequence"/>
</dbReference>
<reference evidence="9 10" key="1">
    <citation type="submission" date="2018-09" db="EMBL/GenBank/DDBJ databases">
        <title>Discovery and Ecogenomic Context for Candidatus Cryosericales, a Global Caldiserica Order Active in Thawing Permafrost.</title>
        <authorList>
            <person name="Martinez M.A."/>
            <person name="Woodcroft B.J."/>
            <person name="Ignacio Espinoza J.C."/>
            <person name="Zayed A."/>
            <person name="Singleton C.M."/>
            <person name="Boyd J."/>
            <person name="Li Y.-F."/>
            <person name="Purvine S."/>
            <person name="Maughan H."/>
            <person name="Hodgkins S.B."/>
            <person name="Anderson D."/>
            <person name="Sederholm M."/>
            <person name="Temperton B."/>
            <person name="Saleska S.R."/>
            <person name="Tyson G.W."/>
            <person name="Rich V.I."/>
        </authorList>
    </citation>
    <scope>NUCLEOTIDE SEQUENCE [LARGE SCALE GENOMIC DNA]</scope>
    <source>
        <strain evidence="9 10">SMC1</strain>
    </source>
</reference>
<dbReference type="SUPFAM" id="SSF55785">
    <property type="entry name" value="PYP-like sensor domain (PAS domain)"/>
    <property type="match status" value="3"/>
</dbReference>
<evidence type="ECO:0000256" key="3">
    <source>
        <dbReference type="ARBA" id="ARBA00022553"/>
    </source>
</evidence>
<feature type="domain" description="PAS" evidence="7">
    <location>
        <begin position="141"/>
        <end position="181"/>
    </location>
</feature>
<dbReference type="EC" id="2.7.13.3" evidence="2"/>
<dbReference type="GO" id="GO:0004673">
    <property type="term" value="F:protein histidine kinase activity"/>
    <property type="evidence" value="ECO:0007669"/>
    <property type="project" value="UniProtKB-EC"/>
</dbReference>
<comment type="catalytic activity">
    <reaction evidence="1">
        <text>ATP + protein L-histidine = ADP + protein N-phospho-L-histidine.</text>
        <dbReference type="EC" id="2.7.13.3"/>
    </reaction>
</comment>
<dbReference type="SMART" id="SM00086">
    <property type="entry name" value="PAC"/>
    <property type="match status" value="1"/>
</dbReference>
<dbReference type="SUPFAM" id="SSF55781">
    <property type="entry name" value="GAF domain-like"/>
    <property type="match status" value="1"/>
</dbReference>
<evidence type="ECO:0000256" key="1">
    <source>
        <dbReference type="ARBA" id="ARBA00000085"/>
    </source>
</evidence>
<dbReference type="PANTHER" id="PTHR43304:SF1">
    <property type="entry name" value="PAC DOMAIN-CONTAINING PROTEIN"/>
    <property type="match status" value="1"/>
</dbReference>
<sequence>MVVAAAGCVRPCCPQSGLQRMAVRSSERLPVLRKQCSLDGAVDRGRGVVYPGLAGIVQNRAFRAASRLRDVMGPGNRHRRRRRPLDTRSDEAGMSERNIPVTERAANDWGLTRLMAGLPGMVYRAAPQAPFTFELVGGGYERILGRSLDELTTKRDIRSTLMYPDDLARYRAVVENAVKRGDTFQIEYSVICPDATERIVWEQGRPVRVPDGSCFIEGSIIDIEGPVHARQVQDPTYRISQAAASAESLQELYSHIHHIVAGLMPSENLFLALRDPKTGSITFPYYIDEYDVVPPDPQMAETGLTAYILHTGTPLLMSEFHEAEPVKSGSVTPTGTLPISWLGVPLRLKGTAIGIIAVQVYHGSYRYTERDRDILSFVADQIAVSIDRWRSRDALATSEERFRIAAQSTSDIVYEWDTVEDRCTYYGDVDGDLARAIGGLPSKGSQWESYVHPEDLPALQQAVQEHLRTHTPLRVTYRLRCTDGTWRTIIESSQAVLDKDGNVVKRVGTDTDITNRVRAERALQASELEFRELFNQAQDAILLHVVNADGTTGSILEANDVACQWVGYTREELRHMTITDVSVTATPEMPEATGRQLREHGKTSFLAELKARDGHRIPVEVSASLFVLGD</sequence>
<dbReference type="Pfam" id="PF13185">
    <property type="entry name" value="GAF_2"/>
    <property type="match status" value="1"/>
</dbReference>
<dbReference type="InterPro" id="IPR003018">
    <property type="entry name" value="GAF"/>
</dbReference>
<dbReference type="SMART" id="SM00065">
    <property type="entry name" value="GAF"/>
    <property type="match status" value="1"/>
</dbReference>
<proteinExistence type="predicted"/>
<feature type="domain" description="PAC" evidence="8">
    <location>
        <begin position="473"/>
        <end position="525"/>
    </location>
</feature>
<dbReference type="InterPro" id="IPR001610">
    <property type="entry name" value="PAC"/>
</dbReference>
<dbReference type="Pfam" id="PF08447">
    <property type="entry name" value="PAS_3"/>
    <property type="match status" value="2"/>
</dbReference>
<dbReference type="NCBIfam" id="TIGR00229">
    <property type="entry name" value="sensory_box"/>
    <property type="match status" value="2"/>
</dbReference>
<evidence type="ECO:0000259" key="7">
    <source>
        <dbReference type="PROSITE" id="PS50112"/>
    </source>
</evidence>
<gene>
    <name evidence="9" type="ORF">SMC1_07375</name>
</gene>
<accession>A0A398DQ36</accession>
<protein>
    <recommendedName>
        <fullName evidence="2">histidine kinase</fullName>
        <ecNumber evidence="2">2.7.13.3</ecNumber>
    </recommendedName>
</protein>
<keyword evidence="10" id="KW-1185">Reference proteome</keyword>
<keyword evidence="3" id="KW-0597">Phosphoprotein</keyword>
<evidence type="ECO:0000259" key="8">
    <source>
        <dbReference type="PROSITE" id="PS50113"/>
    </source>
</evidence>